<comment type="caution">
    <text evidence="2">The sequence shown here is derived from an EMBL/GenBank/DDBJ whole genome shotgun (WGS) entry which is preliminary data.</text>
</comment>
<reference evidence="2 3" key="1">
    <citation type="submission" date="2019-03" db="EMBL/GenBank/DDBJ databases">
        <title>Genomic Encyclopedia of Type Strains, Phase IV (KMG-IV): sequencing the most valuable type-strain genomes for metagenomic binning, comparative biology and taxonomic classification.</title>
        <authorList>
            <person name="Goeker M."/>
        </authorList>
    </citation>
    <scope>NUCLEOTIDE SEQUENCE [LARGE SCALE GENOMIC DNA]</scope>
    <source>
        <strain evidence="2 3">DSM 19610</strain>
    </source>
</reference>
<dbReference type="SUPFAM" id="SSF54001">
    <property type="entry name" value="Cysteine proteinases"/>
    <property type="match status" value="1"/>
</dbReference>
<dbReference type="Gene3D" id="2.60.40.3140">
    <property type="match status" value="1"/>
</dbReference>
<dbReference type="Gene3D" id="3.10.620.30">
    <property type="match status" value="1"/>
</dbReference>
<dbReference type="InterPro" id="IPR038765">
    <property type="entry name" value="Papain-like_cys_pep_sf"/>
</dbReference>
<evidence type="ECO:0000313" key="3">
    <source>
        <dbReference type="Proteomes" id="UP000295707"/>
    </source>
</evidence>
<dbReference type="OrthoDB" id="8595007at2"/>
<dbReference type="EMBL" id="SMFX01000001">
    <property type="protein sequence ID" value="TCK18273.1"/>
    <property type="molecule type" value="Genomic_DNA"/>
</dbReference>
<dbReference type="RefSeq" id="WP_132972090.1">
    <property type="nucleotide sequence ID" value="NZ_SMFX01000001.1"/>
</dbReference>
<sequence length="680" mass="77419">MPFTLFPSVLRGLFVATIVVLFTAPVQARQFDKSGYSFSTEPLPGWVDWADLAEVPGQRPGLAAAYRLVDHQVYISESGETRFSRMVTQPLTEAGLNQAAEIEINFNPAYQTLTLHKLDLVRDGQLTNKLQPEQVRLIQREQDFDKRLYDGVVTAVIIVNDVRLKDSVDLAYSIEGRNPVFGNKYFSAFSLGWNVPVDRARVRVSAPAERKLYTRSLNTDLEPVIRRHNGRIEYEWSQENTPAIISEDAVPSWHQPYPGVQISEYRRWRDVTRWANSLYKHDDALPASLVEILQQWRDEEPDKKQLTARALKLVQNEVRYFGIELGQNSHRPSPPGEVYERRYGDCKDKATLLVTILDQLGIKAYPALVSTEYQRDVDNWLPSPGLFDHVIVTTELDGKRYWLDGTSNYQQGSIDTLGVPDFERALIIRKGENRLAKIEVANSAASSIDVEEAFLTSSYSTPVSLSVTTTYRGTVAESMREYFATNTPAEIARAFMNYYAKIYPSISLDNDITASNDTTDNRLTVVEHYHIDDFWKADNENRIAYVIGSSIAPYIKKPDTIRRTAPLAISYPVNVRHQSTIIYPEDIDYENREPSVAVKGKFIDYRRAINYADRKLTVTHHYSSRKEVVMPGQLDSYYSAINQVRNTLEYTTQLNNITPKGSINAKINTLLDRLNTISTN</sequence>
<organism evidence="2 3">
    <name type="scientific">Thiogranum longum</name>
    <dbReference type="NCBI Taxonomy" id="1537524"/>
    <lineage>
        <taxon>Bacteria</taxon>
        <taxon>Pseudomonadati</taxon>
        <taxon>Pseudomonadota</taxon>
        <taxon>Gammaproteobacteria</taxon>
        <taxon>Chromatiales</taxon>
        <taxon>Ectothiorhodospiraceae</taxon>
        <taxon>Thiogranum</taxon>
    </lineage>
</organism>
<proteinExistence type="predicted"/>
<dbReference type="AlphaFoldDB" id="A0A4R1HCJ5"/>
<gene>
    <name evidence="2" type="ORF">DFR30_1549</name>
</gene>
<feature type="domain" description="DUF3857" evidence="1">
    <location>
        <begin position="81"/>
        <end position="244"/>
    </location>
</feature>
<dbReference type="InterPro" id="IPR024618">
    <property type="entry name" value="DUF3857"/>
</dbReference>
<name>A0A4R1HCJ5_9GAMM</name>
<dbReference type="Pfam" id="PF12969">
    <property type="entry name" value="DUF3857"/>
    <property type="match status" value="1"/>
</dbReference>
<accession>A0A4R1HCJ5</accession>
<keyword evidence="3" id="KW-1185">Reference proteome</keyword>
<dbReference type="Proteomes" id="UP000295707">
    <property type="component" value="Unassembled WGS sequence"/>
</dbReference>
<evidence type="ECO:0000313" key="2">
    <source>
        <dbReference type="EMBL" id="TCK18273.1"/>
    </source>
</evidence>
<evidence type="ECO:0000259" key="1">
    <source>
        <dbReference type="Pfam" id="PF12969"/>
    </source>
</evidence>
<protein>
    <submittedName>
        <fullName evidence="2">Uncharacterized protein DUF3857</fullName>
    </submittedName>
</protein>